<gene>
    <name evidence="2" type="ORF">HKD19_14615</name>
</gene>
<keyword evidence="3" id="KW-1185">Reference proteome</keyword>
<reference evidence="2" key="2">
    <citation type="submission" date="2020-11" db="EMBL/GenBank/DDBJ databases">
        <title>Description of novel Gluconobacter species.</title>
        <authorList>
            <person name="Cleenwerck I."/>
            <person name="Cnockaert M."/>
            <person name="Borremans W."/>
            <person name="Wieme A.D."/>
            <person name="De Vuyst L."/>
            <person name="Vandamme P."/>
        </authorList>
    </citation>
    <scope>NUCLEOTIDE SEQUENCE</scope>
    <source>
        <strain evidence="2">LMG 1745</strain>
    </source>
</reference>
<organism evidence="2 3">
    <name type="scientific">Gluconobacter cadivus</name>
    <dbReference type="NCBI Taxonomy" id="2728101"/>
    <lineage>
        <taxon>Bacteria</taxon>
        <taxon>Pseudomonadati</taxon>
        <taxon>Pseudomonadota</taxon>
        <taxon>Alphaproteobacteria</taxon>
        <taxon>Acetobacterales</taxon>
        <taxon>Acetobacteraceae</taxon>
        <taxon>Gluconobacter</taxon>
    </lineage>
</organism>
<dbReference type="Pfam" id="PF12770">
    <property type="entry name" value="CHAT"/>
    <property type="match status" value="1"/>
</dbReference>
<proteinExistence type="predicted"/>
<evidence type="ECO:0000313" key="2">
    <source>
        <dbReference type="EMBL" id="MBF0889761.1"/>
    </source>
</evidence>
<feature type="domain" description="CHAT" evidence="1">
    <location>
        <begin position="155"/>
        <end position="322"/>
    </location>
</feature>
<dbReference type="RefSeq" id="WP_194263489.1">
    <property type="nucleotide sequence ID" value="NZ_JABCQH010000025.1"/>
</dbReference>
<accession>A0ABR9Z015</accession>
<sequence length="1019" mass="110468">MTTNLIWRDDVGWDVIRGGDRRHVPIDAAFFAAAPRYLESQASERYRQLANSPNYLSWWADACGGEAPGIRRFAVHTPAVHWERPWEATIASLGEARWSDVAMVRLVLGEAKGVAPQEIGAPLRTMLLQGQEVAEGLQGLDLVAERTALEHARAQLDAAVQALVSPIETRQIGQADLVAALIEVKPTILWLSGHATADPPGFLLVDGHWLSPDDLAAAVKEAAQASGRVPLYVVLWACKTGLNPRFAAPRAAPPFVAALASVGVSAVLATLAPLADDIAPDFAAEVFTAIAAGRPLDHAVARARAKLMASQLPAGERYDWACPVTWCVDAPSDEIEWSDAAASAQRQSLARRLVVDPLETAELDGAGVAQTGLWAQYRRIWVVNRSASSFQVRSEWLVRVLGLQSVTSQMVLTFDFRDGTGRNVIRDWAKRLMRQTDGFDDPDRRLRKLAFVLSEDPESGWHALCDHETMTLALIEPAEKEPWLWKSLRDGKASAIVLAKTFPAEMAAYNWKVEQLADPAPLAGFDPLQHPIAPALAILAYPAAESDLAAIDATQVEALKQNGFLVQTRAGCVMPLSRAMSLVDEFGPDQLIAAHRSAFAMLDGMAARAKLDEGASETLLKARLHHAKAGGDPAALSTSAQQLMKRYRDERRASALLDVFTQADPRDIDEAWKVSAGWAHLSVGSPTDAMDWLDLAQDDELDPVVQANKRELIAEVEKSSGAAGSKERARSALDEALALLDGAPDDVAKPTRLRIQHDLARLTHFIDGDPCAAIPQYEAVYASWVTLPHSGLDQAITLRNLAEARMMLAGRGGDDALFDAASDDLSRARDSLPPNTGHTVAAELEYVAGRLALRRRDKEAATAFFQQARSVGLATNHLMLVAIAEARLFWWHIEGQPAAEYDAAPWAARVAALTPFQGHAWTARVMIDGHLRSARYLLDGGLKRPAAAALSAAMALLDANPAFDAGSDRARIIATYAGLLLTGGDQAAWDAMLIRFDWAAQWIVDHNAAAPEKAWEATR</sequence>
<dbReference type="Proteomes" id="UP000662701">
    <property type="component" value="Unassembled WGS sequence"/>
</dbReference>
<protein>
    <submittedName>
        <fullName evidence="2">CHAT domain-containing protein</fullName>
    </submittedName>
</protein>
<evidence type="ECO:0000313" key="3">
    <source>
        <dbReference type="Proteomes" id="UP000662701"/>
    </source>
</evidence>
<name>A0ABR9Z015_9PROT</name>
<comment type="caution">
    <text evidence="2">The sequence shown here is derived from an EMBL/GenBank/DDBJ whole genome shotgun (WGS) entry which is preliminary data.</text>
</comment>
<evidence type="ECO:0000259" key="1">
    <source>
        <dbReference type="Pfam" id="PF12770"/>
    </source>
</evidence>
<dbReference type="EMBL" id="JABCQH010000025">
    <property type="protein sequence ID" value="MBF0889761.1"/>
    <property type="molecule type" value="Genomic_DNA"/>
</dbReference>
<reference evidence="2" key="1">
    <citation type="submission" date="2020-04" db="EMBL/GenBank/DDBJ databases">
        <authorList>
            <person name="Sombolestani A."/>
        </authorList>
    </citation>
    <scope>NUCLEOTIDE SEQUENCE</scope>
    <source>
        <strain evidence="2">LMG 1745</strain>
    </source>
</reference>
<dbReference type="InterPro" id="IPR024983">
    <property type="entry name" value="CHAT_dom"/>
</dbReference>